<keyword evidence="1" id="KW-0812">Transmembrane</keyword>
<gene>
    <name evidence="2" type="ORF">AACH00_11485</name>
</gene>
<keyword evidence="1" id="KW-1133">Transmembrane helix</keyword>
<sequence length="108" mass="11332">MAMMWVGLWLITSVKLVAEVALMAGAGQWLVGLLAGSARESNPFWRLLSWVTAPANALVLRLASAAGRPGLSASAQSRCVALLLLFLWFCATAAKVSMCLALGPGACR</sequence>
<evidence type="ECO:0000256" key="1">
    <source>
        <dbReference type="SAM" id="Phobius"/>
    </source>
</evidence>
<protein>
    <submittedName>
        <fullName evidence="2">Uncharacterized protein</fullName>
    </submittedName>
</protein>
<dbReference type="RefSeq" id="WP_341399276.1">
    <property type="nucleotide sequence ID" value="NZ_JBBUTI010000007.1"/>
</dbReference>
<reference evidence="2 3" key="1">
    <citation type="submission" date="2024-04" db="EMBL/GenBank/DDBJ databases">
        <title>Novel species of the genus Ideonella isolated from streams.</title>
        <authorList>
            <person name="Lu H."/>
        </authorList>
    </citation>
    <scope>NUCLEOTIDE SEQUENCE [LARGE SCALE GENOMIC DNA]</scope>
    <source>
        <strain evidence="2 3">LYT19W</strain>
    </source>
</reference>
<proteinExistence type="predicted"/>
<name>A0ABU9C511_9BURK</name>
<organism evidence="2 3">
    <name type="scientific">Ideonella margarita</name>
    <dbReference type="NCBI Taxonomy" id="2984191"/>
    <lineage>
        <taxon>Bacteria</taxon>
        <taxon>Pseudomonadati</taxon>
        <taxon>Pseudomonadota</taxon>
        <taxon>Betaproteobacteria</taxon>
        <taxon>Burkholderiales</taxon>
        <taxon>Sphaerotilaceae</taxon>
        <taxon>Ideonella</taxon>
    </lineage>
</organism>
<evidence type="ECO:0000313" key="2">
    <source>
        <dbReference type="EMBL" id="MEK8046975.1"/>
    </source>
</evidence>
<evidence type="ECO:0000313" key="3">
    <source>
        <dbReference type="Proteomes" id="UP001379945"/>
    </source>
</evidence>
<feature type="transmembrane region" description="Helical" evidence="1">
    <location>
        <begin position="79"/>
        <end position="103"/>
    </location>
</feature>
<dbReference type="EMBL" id="JBBUTI010000007">
    <property type="protein sequence ID" value="MEK8046975.1"/>
    <property type="molecule type" value="Genomic_DNA"/>
</dbReference>
<comment type="caution">
    <text evidence="2">The sequence shown here is derived from an EMBL/GenBank/DDBJ whole genome shotgun (WGS) entry which is preliminary data.</text>
</comment>
<dbReference type="Proteomes" id="UP001379945">
    <property type="component" value="Unassembled WGS sequence"/>
</dbReference>
<keyword evidence="1" id="KW-0472">Membrane</keyword>
<accession>A0ABU9C511</accession>
<keyword evidence="3" id="KW-1185">Reference proteome</keyword>